<dbReference type="OrthoDB" id="5104849at2759"/>
<dbReference type="AlphaFoldDB" id="A0A9P9FY59"/>
<dbReference type="EMBL" id="JAGMUX010000031">
    <property type="protein sequence ID" value="KAH7210900.1"/>
    <property type="molecule type" value="Genomic_DNA"/>
</dbReference>
<keyword evidence="4" id="KW-1185">Reference proteome</keyword>
<sequence>MLRYQSIGSRDVGEHTNVIYSVNFCHALTSLIVHPCFEENADKLVQALQYAIVCRLDDRHLWPCDHYDKTDCPVLRRMLLRLEYCGDLGSRIPIYMIYASTRAHVLNEHAFQSSSNGPLDRSDDKSTGHATHGHDASERITTSQRDVDSAAGETSLTLEEGRLLTEENRELRERLRAANERIRSMEANFNEFIEAWARTLNGGSA</sequence>
<dbReference type="GeneID" id="70230936"/>
<evidence type="ECO:0000313" key="4">
    <source>
        <dbReference type="Proteomes" id="UP000720189"/>
    </source>
</evidence>
<gene>
    <name evidence="3" type="ORF">BKA55DRAFT_720002</name>
</gene>
<protein>
    <submittedName>
        <fullName evidence="3">Uncharacterized protein</fullName>
    </submittedName>
</protein>
<dbReference type="Proteomes" id="UP000720189">
    <property type="component" value="Unassembled WGS sequence"/>
</dbReference>
<comment type="caution">
    <text evidence="3">The sequence shown here is derived from an EMBL/GenBank/DDBJ whole genome shotgun (WGS) entry which is preliminary data.</text>
</comment>
<accession>A0A9P9FY59</accession>
<feature type="coiled-coil region" evidence="1">
    <location>
        <begin position="161"/>
        <end position="195"/>
    </location>
</feature>
<reference evidence="3" key="1">
    <citation type="journal article" date="2021" name="Nat. Commun.">
        <title>Genetic determinants of endophytism in the Arabidopsis root mycobiome.</title>
        <authorList>
            <person name="Mesny F."/>
            <person name="Miyauchi S."/>
            <person name="Thiergart T."/>
            <person name="Pickel B."/>
            <person name="Atanasova L."/>
            <person name="Karlsson M."/>
            <person name="Huettel B."/>
            <person name="Barry K.W."/>
            <person name="Haridas S."/>
            <person name="Chen C."/>
            <person name="Bauer D."/>
            <person name="Andreopoulos W."/>
            <person name="Pangilinan J."/>
            <person name="LaButti K."/>
            <person name="Riley R."/>
            <person name="Lipzen A."/>
            <person name="Clum A."/>
            <person name="Drula E."/>
            <person name="Henrissat B."/>
            <person name="Kohler A."/>
            <person name="Grigoriev I.V."/>
            <person name="Martin F.M."/>
            <person name="Hacquard S."/>
        </authorList>
    </citation>
    <scope>NUCLEOTIDE SEQUENCE</scope>
    <source>
        <strain evidence="3">MPI-CAGE-AT-0023</strain>
    </source>
</reference>
<feature type="region of interest" description="Disordered" evidence="2">
    <location>
        <begin position="112"/>
        <end position="161"/>
    </location>
</feature>
<feature type="compositionally biased region" description="Basic and acidic residues" evidence="2">
    <location>
        <begin position="120"/>
        <end position="138"/>
    </location>
</feature>
<proteinExistence type="predicted"/>
<organism evidence="3 4">
    <name type="scientific">Fusarium redolens</name>
    <dbReference type="NCBI Taxonomy" id="48865"/>
    <lineage>
        <taxon>Eukaryota</taxon>
        <taxon>Fungi</taxon>
        <taxon>Dikarya</taxon>
        <taxon>Ascomycota</taxon>
        <taxon>Pezizomycotina</taxon>
        <taxon>Sordariomycetes</taxon>
        <taxon>Hypocreomycetidae</taxon>
        <taxon>Hypocreales</taxon>
        <taxon>Nectriaceae</taxon>
        <taxon>Fusarium</taxon>
        <taxon>Fusarium redolens species complex</taxon>
    </lineage>
</organism>
<evidence type="ECO:0000313" key="3">
    <source>
        <dbReference type="EMBL" id="KAH7210900.1"/>
    </source>
</evidence>
<evidence type="ECO:0000256" key="1">
    <source>
        <dbReference type="SAM" id="Coils"/>
    </source>
</evidence>
<evidence type="ECO:0000256" key="2">
    <source>
        <dbReference type="SAM" id="MobiDB-lite"/>
    </source>
</evidence>
<name>A0A9P9FY59_FUSRE</name>
<keyword evidence="1" id="KW-0175">Coiled coil</keyword>
<dbReference type="RefSeq" id="XP_046041671.1">
    <property type="nucleotide sequence ID" value="XM_046200982.1"/>
</dbReference>